<evidence type="ECO:0000313" key="4">
    <source>
        <dbReference type="EMBL" id="AAZ60117.1"/>
    </source>
</evidence>
<dbReference type="GO" id="GO:0016020">
    <property type="term" value="C:membrane"/>
    <property type="evidence" value="ECO:0007669"/>
    <property type="project" value="TreeGrafter"/>
</dbReference>
<feature type="transmembrane region" description="Helical" evidence="2">
    <location>
        <begin position="184"/>
        <end position="216"/>
    </location>
</feature>
<evidence type="ECO:0000259" key="3">
    <source>
        <dbReference type="Pfam" id="PF01757"/>
    </source>
</evidence>
<accession>Q474R6</accession>
<keyword evidence="4" id="KW-0808">Transferase</keyword>
<dbReference type="EMBL" id="CP000090">
    <property type="protein sequence ID" value="AAZ60117.1"/>
    <property type="molecule type" value="Genomic_DNA"/>
</dbReference>
<dbReference type="InterPro" id="IPR002656">
    <property type="entry name" value="Acyl_transf_3_dom"/>
</dbReference>
<feature type="region of interest" description="Disordered" evidence="1">
    <location>
        <begin position="376"/>
        <end position="399"/>
    </location>
</feature>
<proteinExistence type="predicted"/>
<feature type="transmembrane region" description="Helical" evidence="2">
    <location>
        <begin position="34"/>
        <end position="52"/>
    </location>
</feature>
<dbReference type="PANTHER" id="PTHR23028">
    <property type="entry name" value="ACETYLTRANSFERASE"/>
    <property type="match status" value="1"/>
</dbReference>
<feature type="domain" description="Acyltransferase 3" evidence="3">
    <location>
        <begin position="30"/>
        <end position="344"/>
    </location>
</feature>
<dbReference type="STRING" id="264198.Reut_A0736"/>
<dbReference type="OrthoDB" id="9767863at2"/>
<keyword evidence="4" id="KW-0012">Acyltransferase</keyword>
<keyword evidence="2" id="KW-1133">Transmembrane helix</keyword>
<dbReference type="eggNOG" id="COG1835">
    <property type="taxonomic scope" value="Bacteria"/>
</dbReference>
<feature type="transmembrane region" description="Helical" evidence="2">
    <location>
        <begin position="72"/>
        <end position="92"/>
    </location>
</feature>
<evidence type="ECO:0000256" key="2">
    <source>
        <dbReference type="SAM" id="Phobius"/>
    </source>
</evidence>
<dbReference type="HOGENOM" id="CLU_005679_0_1_4"/>
<dbReference type="GO" id="GO:0009103">
    <property type="term" value="P:lipopolysaccharide biosynthetic process"/>
    <property type="evidence" value="ECO:0007669"/>
    <property type="project" value="TreeGrafter"/>
</dbReference>
<feature type="transmembrane region" description="Helical" evidence="2">
    <location>
        <begin position="104"/>
        <end position="123"/>
    </location>
</feature>
<evidence type="ECO:0000256" key="1">
    <source>
        <dbReference type="SAM" id="MobiDB-lite"/>
    </source>
</evidence>
<gene>
    <name evidence="4" type="ordered locus">Reut_A0736</name>
</gene>
<feature type="transmembrane region" description="Helical" evidence="2">
    <location>
        <begin position="330"/>
        <end position="351"/>
    </location>
</feature>
<organism evidence="4">
    <name type="scientific">Cupriavidus pinatubonensis (strain JMP 134 / LMG 1197)</name>
    <name type="common">Cupriavidus necator (strain JMP 134)</name>
    <dbReference type="NCBI Taxonomy" id="264198"/>
    <lineage>
        <taxon>Bacteria</taxon>
        <taxon>Pseudomonadati</taxon>
        <taxon>Pseudomonadota</taxon>
        <taxon>Betaproteobacteria</taxon>
        <taxon>Burkholderiales</taxon>
        <taxon>Burkholderiaceae</taxon>
        <taxon>Cupriavidus</taxon>
    </lineage>
</organism>
<dbReference type="AlphaFoldDB" id="Q474R6"/>
<name>Q474R6_CUPPJ</name>
<protein>
    <submittedName>
        <fullName evidence="4">Acyltransferase 3</fullName>
    </submittedName>
</protein>
<feature type="transmembrane region" description="Helical" evidence="2">
    <location>
        <begin position="304"/>
        <end position="324"/>
    </location>
</feature>
<dbReference type="KEGG" id="reu:Reut_A0736"/>
<sequence length="399" mass="44253">MTNSEKILNPMASPQNNATTLGSMLKRRDNNLDLVRLIASLAVIFGHSYYLFPANGHTEPFLKLNTFDNAGGLAVTLFFFISGILIPASFVNSRSVLRYTLMRVARLWPAAIVCLAVSAYLIGPALTKLPLGEYFRSAETHAFFTEGINFYKLHYDLPGVFKTNHYPNGVNGSMWTLPLELTCYLYVLVLGLVGTFASRSATSWACIGLIMLHLVAPEKLVFFSASEFNSEIRLAGAFALGTLAYANREHLTLDWRAAIGLFVLWLPFRGQPLGFFLFYIALFYAMLVLAASRRVRDRMKLPGDYSYGIYLYGFVIQQSVNSLFPSLGVFGGMALSLLGCVVLGWLSSVVIEQPAMRFAQWMVKSIPSALSRKSKASRLPERKKTVDGEGREIAIGENT</sequence>
<dbReference type="GO" id="GO:0016747">
    <property type="term" value="F:acyltransferase activity, transferring groups other than amino-acyl groups"/>
    <property type="evidence" value="ECO:0007669"/>
    <property type="project" value="InterPro"/>
</dbReference>
<dbReference type="PANTHER" id="PTHR23028:SF53">
    <property type="entry name" value="ACYL_TRANSF_3 DOMAIN-CONTAINING PROTEIN"/>
    <property type="match status" value="1"/>
</dbReference>
<dbReference type="Pfam" id="PF01757">
    <property type="entry name" value="Acyl_transf_3"/>
    <property type="match status" value="1"/>
</dbReference>
<keyword evidence="2" id="KW-0472">Membrane</keyword>
<reference evidence="4" key="1">
    <citation type="submission" date="2005-08" db="EMBL/GenBank/DDBJ databases">
        <title>Complete sequence of Chromosome1 of Ralstonia eutropha JMP134.</title>
        <authorList>
            <person name="Copeland A."/>
            <person name="Lucas S."/>
            <person name="Lapidus A."/>
            <person name="Barry K."/>
            <person name="Detter J.C."/>
            <person name="Glavina T."/>
            <person name="Hammon N."/>
            <person name="Israni S."/>
            <person name="Pitluck S."/>
            <person name="Goltsman E."/>
            <person name="Martinez M."/>
            <person name="Schmutz J."/>
            <person name="Larimer F."/>
            <person name="Land M."/>
            <person name="Lykidis A."/>
            <person name="Richardson P."/>
        </authorList>
    </citation>
    <scope>NUCLEOTIDE SEQUENCE</scope>
    <source>
        <strain evidence="4">JMP134</strain>
    </source>
</reference>
<feature type="transmembrane region" description="Helical" evidence="2">
    <location>
        <begin position="273"/>
        <end position="292"/>
    </location>
</feature>
<keyword evidence="2" id="KW-0812">Transmembrane</keyword>
<dbReference type="InterPro" id="IPR050879">
    <property type="entry name" value="Acyltransferase_3"/>
</dbReference>
<feature type="compositionally biased region" description="Basic and acidic residues" evidence="1">
    <location>
        <begin position="378"/>
        <end position="399"/>
    </location>
</feature>